<reference evidence="8" key="1">
    <citation type="journal article" date="2018" name="Genome Biol. Evol.">
        <title>Genomics and development of Lentinus tigrinus, a white-rot wood-decaying mushroom with dimorphic fruiting bodies.</title>
        <authorList>
            <person name="Wu B."/>
            <person name="Xu Z."/>
            <person name="Knudson A."/>
            <person name="Carlson A."/>
            <person name="Chen N."/>
            <person name="Kovaka S."/>
            <person name="LaButti K."/>
            <person name="Lipzen A."/>
            <person name="Pennachio C."/>
            <person name="Riley R."/>
            <person name="Schakwitz W."/>
            <person name="Umezawa K."/>
            <person name="Ohm R.A."/>
            <person name="Grigoriev I.V."/>
            <person name="Nagy L.G."/>
            <person name="Gibbons J."/>
            <person name="Hibbett D."/>
        </authorList>
    </citation>
    <scope>NUCLEOTIDE SEQUENCE [LARGE SCALE GENOMIC DNA]</scope>
    <source>
        <strain evidence="8">ALCF2SS1-6</strain>
    </source>
</reference>
<dbReference type="InterPro" id="IPR019778">
    <property type="entry name" value="Class_I_Hydrophobin_CS"/>
</dbReference>
<keyword evidence="9" id="KW-1185">Reference proteome</keyword>
<gene>
    <name evidence="8" type="ORF">L227DRAFT_649595</name>
</gene>
<dbReference type="PROSITE" id="PS00956">
    <property type="entry name" value="HYDROPHOBIN"/>
    <property type="match status" value="1"/>
</dbReference>
<organism evidence="8 9">
    <name type="scientific">Lentinus tigrinus ALCF2SS1-6</name>
    <dbReference type="NCBI Taxonomy" id="1328759"/>
    <lineage>
        <taxon>Eukaryota</taxon>
        <taxon>Fungi</taxon>
        <taxon>Dikarya</taxon>
        <taxon>Basidiomycota</taxon>
        <taxon>Agaricomycotina</taxon>
        <taxon>Agaricomycetes</taxon>
        <taxon>Polyporales</taxon>
        <taxon>Polyporaceae</taxon>
        <taxon>Lentinus</taxon>
    </lineage>
</organism>
<evidence type="ECO:0000256" key="1">
    <source>
        <dbReference type="ARBA" id="ARBA00004191"/>
    </source>
</evidence>
<keyword evidence="5 7" id="KW-0732">Signal</keyword>
<dbReference type="InterPro" id="IPR001338">
    <property type="entry name" value="Class_I_Hydrophobin"/>
</dbReference>
<evidence type="ECO:0000256" key="2">
    <source>
        <dbReference type="ARBA" id="ARBA00010446"/>
    </source>
</evidence>
<dbReference type="OrthoDB" id="4225815at2759"/>
<dbReference type="Proteomes" id="UP000313359">
    <property type="component" value="Unassembled WGS sequence"/>
</dbReference>
<proteinExistence type="inferred from homology"/>
<evidence type="ECO:0000256" key="7">
    <source>
        <dbReference type="RuleBase" id="RU365009"/>
    </source>
</evidence>
<dbReference type="GO" id="GO:0005199">
    <property type="term" value="F:structural constituent of cell wall"/>
    <property type="evidence" value="ECO:0007669"/>
    <property type="project" value="InterPro"/>
</dbReference>
<dbReference type="GO" id="GO:0009277">
    <property type="term" value="C:fungal-type cell wall"/>
    <property type="evidence" value="ECO:0007669"/>
    <property type="project" value="InterPro"/>
</dbReference>
<accession>A0A5C2SNX8</accession>
<evidence type="ECO:0000313" key="9">
    <source>
        <dbReference type="Proteomes" id="UP000313359"/>
    </source>
</evidence>
<dbReference type="CDD" id="cd23507">
    <property type="entry name" value="hydrophobin_I"/>
    <property type="match status" value="1"/>
</dbReference>
<comment type="subcellular location">
    <subcellularLocation>
        <location evidence="1 7">Secreted</location>
        <location evidence="1 7">Cell wall</location>
    </subcellularLocation>
</comment>
<feature type="signal peptide" evidence="7">
    <location>
        <begin position="1"/>
        <end position="24"/>
    </location>
</feature>
<evidence type="ECO:0000313" key="8">
    <source>
        <dbReference type="EMBL" id="RPD65513.1"/>
    </source>
</evidence>
<keyword evidence="6 7" id="KW-1015">Disulfide bond</keyword>
<dbReference type="EMBL" id="ML122252">
    <property type="protein sequence ID" value="RPD65513.1"/>
    <property type="molecule type" value="Genomic_DNA"/>
</dbReference>
<evidence type="ECO:0000256" key="3">
    <source>
        <dbReference type="ARBA" id="ARBA00022512"/>
    </source>
</evidence>
<evidence type="ECO:0000256" key="6">
    <source>
        <dbReference type="ARBA" id="ARBA00023157"/>
    </source>
</evidence>
<dbReference type="AlphaFoldDB" id="A0A5C2SNX8"/>
<comment type="similarity">
    <text evidence="2 7">Belongs to the fungal hydrophobin family.</text>
</comment>
<sequence>MFTRAFASVLSLAILAVAIPNGQGHPQTTITITAHGSQPTHVKGGTCSTGPVQCCNRLQKDRLPLRNRFLLHSLLTLMRTQATDPSVVKELGATGVVLSGTDVLVGTECTPINVIGVFSGNSCKANTVCCQNNSLYPSGPPSSHNLPSVELVEPSAYFQSFLLLNSCC</sequence>
<dbReference type="Pfam" id="PF01185">
    <property type="entry name" value="Hydrophobin"/>
    <property type="match status" value="1"/>
</dbReference>
<keyword evidence="3 7" id="KW-0134">Cell wall</keyword>
<dbReference type="SMART" id="SM00075">
    <property type="entry name" value="HYDRO"/>
    <property type="match status" value="1"/>
</dbReference>
<name>A0A5C2SNX8_9APHY</name>
<feature type="non-terminal residue" evidence="8">
    <location>
        <position position="168"/>
    </location>
</feature>
<evidence type="ECO:0000256" key="4">
    <source>
        <dbReference type="ARBA" id="ARBA00022525"/>
    </source>
</evidence>
<dbReference type="STRING" id="1328759.A0A5C2SNX8"/>
<feature type="chain" id="PRO_5023155764" description="Hydrophobin" evidence="7">
    <location>
        <begin position="25"/>
        <end position="168"/>
    </location>
</feature>
<protein>
    <recommendedName>
        <fullName evidence="7">Hydrophobin</fullName>
    </recommendedName>
</protein>
<keyword evidence="4 7" id="KW-0964">Secreted</keyword>
<evidence type="ECO:0000256" key="5">
    <source>
        <dbReference type="ARBA" id="ARBA00022729"/>
    </source>
</evidence>